<dbReference type="AlphaFoldDB" id="A0A6A7FU88"/>
<sequence length="257" mass="29969">MSQYLPTGNFKWYQTERDFGKCLSVNPLESQDKYYCHVCNLNVPDLRIHENGQYHKDELVEYGGNIIEEGLLPEIDIMEISDDSAKGYILEVDLEYPDELHDLHNDHPLAPENMIIGKVKKLVANLRSKDKYVLHYRSLKQCIDMGLKVTKIHRVLEFDQSPWMKPIDFNTEKRKARNGDEKDFYKLNNAVYGKTIENVRKRIDVKIVKNEAACQKLVNKPNFSSFKFFCEDLVACHMNKTKVIFDKPIYVGMSVLD</sequence>
<dbReference type="GO" id="GO:0071897">
    <property type="term" value="P:DNA biosynthetic process"/>
    <property type="evidence" value="ECO:0007669"/>
    <property type="project" value="UniProtKB-ARBA"/>
</dbReference>
<name>A0A6A7FU88_9CRUS</name>
<dbReference type="PANTHER" id="PTHR31511">
    <property type="entry name" value="PROTEIN CBG23764"/>
    <property type="match status" value="1"/>
</dbReference>
<dbReference type="SUPFAM" id="SSF56672">
    <property type="entry name" value="DNA/RNA polymerases"/>
    <property type="match status" value="1"/>
</dbReference>
<dbReference type="InterPro" id="IPR043502">
    <property type="entry name" value="DNA/RNA_pol_sf"/>
</dbReference>
<accession>A0A6A7FU88</accession>
<dbReference type="EMBL" id="IACT01002308">
    <property type="protein sequence ID" value="LAC21595.1"/>
    <property type="molecule type" value="mRNA"/>
</dbReference>
<evidence type="ECO:0000313" key="1">
    <source>
        <dbReference type="EMBL" id="LAC21595.1"/>
    </source>
</evidence>
<protein>
    <submittedName>
        <fullName evidence="1">Uncharacterized protein</fullName>
    </submittedName>
</protein>
<proteinExistence type="evidence at transcript level"/>
<organism evidence="1">
    <name type="scientific">Hirondellea gigas</name>
    <dbReference type="NCBI Taxonomy" id="1518452"/>
    <lineage>
        <taxon>Eukaryota</taxon>
        <taxon>Metazoa</taxon>
        <taxon>Ecdysozoa</taxon>
        <taxon>Arthropoda</taxon>
        <taxon>Crustacea</taxon>
        <taxon>Multicrustacea</taxon>
        <taxon>Malacostraca</taxon>
        <taxon>Eumalacostraca</taxon>
        <taxon>Peracarida</taxon>
        <taxon>Amphipoda</taxon>
        <taxon>Amphilochidea</taxon>
        <taxon>Lysianassida</taxon>
        <taxon>Lysianassidira</taxon>
        <taxon>Lysianassoidea</taxon>
        <taxon>Lysianassidae</taxon>
        <taxon>Hirondellea</taxon>
    </lineage>
</organism>
<dbReference type="PANTHER" id="PTHR31511:SF12">
    <property type="entry name" value="RHO TERMINATION FACTOR N-TERMINAL DOMAIN-CONTAINING PROTEIN"/>
    <property type="match status" value="1"/>
</dbReference>
<reference evidence="1" key="1">
    <citation type="submission" date="2017-11" db="EMBL/GenBank/DDBJ databases">
        <title>The sensing device of the deep-sea amphipod.</title>
        <authorList>
            <person name="Kobayashi H."/>
            <person name="Nagahama T."/>
            <person name="Arai W."/>
            <person name="Sasagawa Y."/>
            <person name="Umeda M."/>
            <person name="Hayashi T."/>
            <person name="Nikaido I."/>
            <person name="Watanabe H."/>
            <person name="Oguri K."/>
            <person name="Kitazato H."/>
            <person name="Fujioka K."/>
            <person name="Kido Y."/>
            <person name="Takami H."/>
        </authorList>
    </citation>
    <scope>NUCLEOTIDE SEQUENCE</scope>
    <source>
        <tissue evidence="1">Whole body</tissue>
    </source>
</reference>